<comment type="similarity">
    <text evidence="1">Belongs to the four-carbon acid sugar kinase family.</text>
</comment>
<dbReference type="Pfam" id="PF17042">
    <property type="entry name" value="NBD_C"/>
    <property type="match status" value="1"/>
</dbReference>
<reference evidence="9 10" key="1">
    <citation type="submission" date="2020-10" db="EMBL/GenBank/DDBJ databases">
        <authorList>
            <person name="Castelo-Branco R."/>
            <person name="Eusebio N."/>
            <person name="Adriana R."/>
            <person name="Vieira A."/>
            <person name="Brugerolle De Fraissinette N."/>
            <person name="Rezende De Castro R."/>
            <person name="Schneider M.P."/>
            <person name="Vasconcelos V."/>
            <person name="Leao P.N."/>
        </authorList>
    </citation>
    <scope>NUCLEOTIDE SEQUENCE [LARGE SCALE GENOMIC DNA]</scope>
    <source>
        <strain evidence="9 10">LEGE 06123</strain>
    </source>
</reference>
<dbReference type="EMBL" id="JADEWN010000001">
    <property type="protein sequence ID" value="MBE9188888.1"/>
    <property type="molecule type" value="Genomic_DNA"/>
</dbReference>
<name>A0ABR9UND1_9CHRO</name>
<keyword evidence="10" id="KW-1185">Reference proteome</keyword>
<evidence type="ECO:0000256" key="2">
    <source>
        <dbReference type="ARBA" id="ARBA00022679"/>
    </source>
</evidence>
<dbReference type="GO" id="GO:0016301">
    <property type="term" value="F:kinase activity"/>
    <property type="evidence" value="ECO:0007669"/>
    <property type="project" value="UniProtKB-KW"/>
</dbReference>
<evidence type="ECO:0000313" key="10">
    <source>
        <dbReference type="Proteomes" id="UP000651156"/>
    </source>
</evidence>
<accession>A0ABR9UND1</accession>
<dbReference type="Proteomes" id="UP000651156">
    <property type="component" value="Unassembled WGS sequence"/>
</dbReference>
<evidence type="ECO:0000256" key="3">
    <source>
        <dbReference type="ARBA" id="ARBA00022741"/>
    </source>
</evidence>
<feature type="domain" description="Four-carbon acid sugar kinase nucleotide binding" evidence="8">
    <location>
        <begin position="273"/>
        <end position="437"/>
    </location>
</feature>
<evidence type="ECO:0000256" key="1">
    <source>
        <dbReference type="ARBA" id="ARBA00005715"/>
    </source>
</evidence>
<feature type="domain" description="Four-carbon acid sugar kinase N-terminal" evidence="7">
    <location>
        <begin position="8"/>
        <end position="249"/>
    </location>
</feature>
<dbReference type="Pfam" id="PF07005">
    <property type="entry name" value="SBD_N"/>
    <property type="match status" value="1"/>
</dbReference>
<evidence type="ECO:0000313" key="9">
    <source>
        <dbReference type="EMBL" id="MBE9188888.1"/>
    </source>
</evidence>
<evidence type="ECO:0000256" key="6">
    <source>
        <dbReference type="ARBA" id="ARBA00023277"/>
    </source>
</evidence>
<evidence type="ECO:0000259" key="8">
    <source>
        <dbReference type="Pfam" id="PF17042"/>
    </source>
</evidence>
<dbReference type="InterPro" id="IPR042213">
    <property type="entry name" value="NBD_C_sf"/>
</dbReference>
<keyword evidence="4 9" id="KW-0418">Kinase</keyword>
<evidence type="ECO:0000256" key="4">
    <source>
        <dbReference type="ARBA" id="ARBA00022777"/>
    </source>
</evidence>
<comment type="caution">
    <text evidence="9">The sequence shown here is derived from an EMBL/GenBank/DDBJ whole genome shotgun (WGS) entry which is preliminary data.</text>
</comment>
<keyword evidence="3" id="KW-0547">Nucleotide-binding</keyword>
<dbReference type="InterPro" id="IPR037051">
    <property type="entry name" value="4-carb_acid_sugar_kinase_N_sf"/>
</dbReference>
<protein>
    <submittedName>
        <fullName evidence="9">Four-carbon acid sugar kinase family protein</fullName>
    </submittedName>
</protein>
<dbReference type="Gene3D" id="3.40.50.10840">
    <property type="entry name" value="Putative sugar-binding, N-terminal domain"/>
    <property type="match status" value="1"/>
</dbReference>
<keyword evidence="6" id="KW-0119">Carbohydrate metabolism</keyword>
<organism evidence="9 10">
    <name type="scientific">Gloeocapsopsis crepidinum LEGE 06123</name>
    <dbReference type="NCBI Taxonomy" id="588587"/>
    <lineage>
        <taxon>Bacteria</taxon>
        <taxon>Bacillati</taxon>
        <taxon>Cyanobacteriota</taxon>
        <taxon>Cyanophyceae</taxon>
        <taxon>Oscillatoriophycideae</taxon>
        <taxon>Chroococcales</taxon>
        <taxon>Chroococcaceae</taxon>
        <taxon>Gloeocapsopsis</taxon>
    </lineage>
</organism>
<keyword evidence="5" id="KW-0067">ATP-binding</keyword>
<evidence type="ECO:0000256" key="5">
    <source>
        <dbReference type="ARBA" id="ARBA00022840"/>
    </source>
</evidence>
<gene>
    <name evidence="9" type="ORF">IQ230_00610</name>
</gene>
<keyword evidence="2" id="KW-0808">Transferase</keyword>
<dbReference type="InterPro" id="IPR031475">
    <property type="entry name" value="NBD_C"/>
</dbReference>
<dbReference type="SUPFAM" id="SSF142764">
    <property type="entry name" value="YgbK-like"/>
    <property type="match status" value="1"/>
</dbReference>
<sequence>MATQLKVIVLDDDPTGSQTVHSCLLLTRWDEKTLQLGLSDDSPIFFVLTNTRSLPPEQAASVTQEVCHNLKAAIAAAGIDDFLIVSRSDSTLRGHYPIETDVIAAELGSFDAHFLVPAFIEGGRITRDSIHYLIVDGIPIPVHETEFARDSVFGYTYSYLPDYVAEKTHGRISPAQVERFLLNDIRSGTDVAGNVSTLERLQNLTNNQCVVVDAETQDDLNRFAQDVLAAAKQGKRYLFRSAASLLTALAQLPPQPVPPEEMSQYVRAGKPGVVLVGSHVKKTTEQLEKLLQESDVVGIEVDVAQLLTDSLEQPHQLLDATLEKIYATHAAGKTSVVFTSREELVFADVQTRLQFGISVSALLMDIVRGLPSDIGFLISKGGITSNDVLSTGLALTTARLLGQVLAGCSIVRTPSDHPHPDLPVVLFPGNVGDANALTTVYRRLQKPHE</sequence>
<dbReference type="Gene3D" id="3.40.980.20">
    <property type="entry name" value="Four-carbon acid sugar kinase, nucleotide binding domain"/>
    <property type="match status" value="1"/>
</dbReference>
<dbReference type="RefSeq" id="WP_193929828.1">
    <property type="nucleotide sequence ID" value="NZ_CAWPMZ010000041.1"/>
</dbReference>
<dbReference type="InterPro" id="IPR010737">
    <property type="entry name" value="4-carb_acid_sugar_kinase_N"/>
</dbReference>
<proteinExistence type="inferred from homology"/>
<evidence type="ECO:0000259" key="7">
    <source>
        <dbReference type="Pfam" id="PF07005"/>
    </source>
</evidence>